<gene>
    <name evidence="1" type="ORF">GCM10009754_06670</name>
</gene>
<dbReference type="SUPFAM" id="SSF53756">
    <property type="entry name" value="UDP-Glycosyltransferase/glycogen phosphorylase"/>
    <property type="match status" value="1"/>
</dbReference>
<dbReference type="RefSeq" id="WP_344413201.1">
    <property type="nucleotide sequence ID" value="NZ_BAAANN010000002.1"/>
</dbReference>
<dbReference type="PROSITE" id="PS51257">
    <property type="entry name" value="PROKAR_LIPOPROTEIN"/>
    <property type="match status" value="1"/>
</dbReference>
<dbReference type="Proteomes" id="UP001501116">
    <property type="component" value="Unassembled WGS sequence"/>
</dbReference>
<sequence length="75" mass="7779">MRVLMATTAGSGHFGPMVPFAAACLRGGHEVLVAAPESLGDAVTCAGLPYWPCADIEPDACARIMAAGRHPSRDR</sequence>
<name>A0ABN2Q2H1_9PSEU</name>
<protein>
    <recommendedName>
        <fullName evidence="3">Glycosyltransferase</fullName>
    </recommendedName>
</protein>
<keyword evidence="2" id="KW-1185">Reference proteome</keyword>
<evidence type="ECO:0000313" key="1">
    <source>
        <dbReference type="EMBL" id="GAA1941936.1"/>
    </source>
</evidence>
<accession>A0ABN2Q2H1</accession>
<dbReference type="Gene3D" id="3.40.50.2000">
    <property type="entry name" value="Glycogen Phosphorylase B"/>
    <property type="match status" value="1"/>
</dbReference>
<proteinExistence type="predicted"/>
<comment type="caution">
    <text evidence="1">The sequence shown here is derived from an EMBL/GenBank/DDBJ whole genome shotgun (WGS) entry which is preliminary data.</text>
</comment>
<evidence type="ECO:0000313" key="2">
    <source>
        <dbReference type="Proteomes" id="UP001501116"/>
    </source>
</evidence>
<organism evidence="1 2">
    <name type="scientific">Amycolatopsis minnesotensis</name>
    <dbReference type="NCBI Taxonomy" id="337894"/>
    <lineage>
        <taxon>Bacteria</taxon>
        <taxon>Bacillati</taxon>
        <taxon>Actinomycetota</taxon>
        <taxon>Actinomycetes</taxon>
        <taxon>Pseudonocardiales</taxon>
        <taxon>Pseudonocardiaceae</taxon>
        <taxon>Amycolatopsis</taxon>
    </lineage>
</organism>
<evidence type="ECO:0008006" key="3">
    <source>
        <dbReference type="Google" id="ProtNLM"/>
    </source>
</evidence>
<dbReference type="EMBL" id="BAAANN010000002">
    <property type="protein sequence ID" value="GAA1941936.1"/>
    <property type="molecule type" value="Genomic_DNA"/>
</dbReference>
<reference evidence="1 2" key="1">
    <citation type="journal article" date="2019" name="Int. J. Syst. Evol. Microbiol.">
        <title>The Global Catalogue of Microorganisms (GCM) 10K type strain sequencing project: providing services to taxonomists for standard genome sequencing and annotation.</title>
        <authorList>
            <consortium name="The Broad Institute Genomics Platform"/>
            <consortium name="The Broad Institute Genome Sequencing Center for Infectious Disease"/>
            <person name="Wu L."/>
            <person name="Ma J."/>
        </authorList>
    </citation>
    <scope>NUCLEOTIDE SEQUENCE [LARGE SCALE GENOMIC DNA]</scope>
    <source>
        <strain evidence="1 2">JCM 14545</strain>
    </source>
</reference>